<keyword evidence="5 6" id="KW-0539">Nucleus</keyword>
<keyword evidence="10" id="KW-1185">Reference proteome</keyword>
<feature type="region of interest" description="Disordered" evidence="7">
    <location>
        <begin position="128"/>
        <end position="153"/>
    </location>
</feature>
<dbReference type="InterPro" id="IPR046360">
    <property type="entry name" value="T-box_DNA-bd"/>
</dbReference>
<evidence type="ECO:0000256" key="5">
    <source>
        <dbReference type="ARBA" id="ARBA00023242"/>
    </source>
</evidence>
<dbReference type="InterPro" id="IPR001699">
    <property type="entry name" value="TF_T-box"/>
</dbReference>
<comment type="caution">
    <text evidence="6">Lacks conserved residue(s) required for the propagation of feature annotation.</text>
</comment>
<dbReference type="SMART" id="SM00425">
    <property type="entry name" value="TBOX"/>
    <property type="match status" value="1"/>
</dbReference>
<dbReference type="Proteomes" id="UP000617340">
    <property type="component" value="Unassembled WGS sequence"/>
</dbReference>
<proteinExistence type="predicted"/>
<dbReference type="PROSITE" id="PS50252">
    <property type="entry name" value="TBOX_3"/>
    <property type="match status" value="1"/>
</dbReference>
<sequence>MYMKPRILPVPLELQFHAQLHHHHQQHQQMLYRQQQLALRRNISEDVQITNRWYLGGGPPLPGNVKVDLQNRKLWKQFHAETTEMIITKSGRRMFPSVKITVSGLEKRTRYCILLEVVPASDRRQKYVESGGGVDETDTKSGRLSSRGWMSTGFAEPQPEIDRRIYLHPDSPATGDHWMQQLPISFSKLKITNNSVEHQNNHISRGRLSEKDNGLELFPRTVCELSVRSVRDPPVPRLKLLKTVKHFAVVREERRLTRSTTLCNRYTIFFLISIVLTSMHKYQVRIWIIRCDDLTRIKDFHTYPSSAFTFKETEFIAVTAYQNENITKLKIDNNPFAKGFRDSGQSRCKRKLPREENNEQEEVNRLDEEEETASSSESMQQSTTPTTVGTSNENENLDERELNSCEDRSPHSSTKNRRINEQNEQPKLYRPWTNDSSPRPSSIITLPIAPVIEQPSTITEFPLESYLRFSHRFHSLSYYPQFH</sequence>
<dbReference type="EMBL" id="JACSDZ010000001">
    <property type="protein sequence ID" value="KAF7417547.1"/>
    <property type="molecule type" value="Genomic_DNA"/>
</dbReference>
<evidence type="ECO:0000256" key="7">
    <source>
        <dbReference type="SAM" id="MobiDB-lite"/>
    </source>
</evidence>
<feature type="domain" description="T-box" evidence="8">
    <location>
        <begin position="69"/>
        <end position="342"/>
    </location>
</feature>
<keyword evidence="3 6" id="KW-0238">DNA-binding</keyword>
<dbReference type="InterPro" id="IPR036960">
    <property type="entry name" value="T-box_sf"/>
</dbReference>
<dbReference type="GO" id="GO:0000978">
    <property type="term" value="F:RNA polymerase II cis-regulatory region sequence-specific DNA binding"/>
    <property type="evidence" value="ECO:0007669"/>
    <property type="project" value="InterPro"/>
</dbReference>
<dbReference type="PANTHER" id="PTHR11267">
    <property type="entry name" value="T-BOX PROTEIN-RELATED"/>
    <property type="match status" value="1"/>
</dbReference>
<dbReference type="GO" id="GO:0000785">
    <property type="term" value="C:chromatin"/>
    <property type="evidence" value="ECO:0007669"/>
    <property type="project" value="TreeGrafter"/>
</dbReference>
<reference evidence="9" key="1">
    <citation type="journal article" date="2020" name="G3 (Bethesda)">
        <title>High-Quality Assemblies for Three Invasive Social Wasps from the &lt;i&gt;Vespula&lt;/i&gt; Genus.</title>
        <authorList>
            <person name="Harrop T.W.R."/>
            <person name="Guhlin J."/>
            <person name="McLaughlin G.M."/>
            <person name="Permina E."/>
            <person name="Stockwell P."/>
            <person name="Gilligan J."/>
            <person name="Le Lec M.F."/>
            <person name="Gruber M.A.M."/>
            <person name="Quinn O."/>
            <person name="Lovegrove M."/>
            <person name="Duncan E.J."/>
            <person name="Remnant E.J."/>
            <person name="Van Eeckhoven J."/>
            <person name="Graham B."/>
            <person name="Knapp R.A."/>
            <person name="Langford K.W."/>
            <person name="Kronenberg Z."/>
            <person name="Press M.O."/>
            <person name="Eacker S.M."/>
            <person name="Wilson-Rankin E.E."/>
            <person name="Purcell J."/>
            <person name="Lester P.J."/>
            <person name="Dearden P.K."/>
        </authorList>
    </citation>
    <scope>NUCLEOTIDE SEQUENCE</scope>
    <source>
        <strain evidence="9">Linc-1</strain>
    </source>
</reference>
<evidence type="ECO:0000313" key="9">
    <source>
        <dbReference type="EMBL" id="KAF7417547.1"/>
    </source>
</evidence>
<comment type="subcellular location">
    <subcellularLocation>
        <location evidence="1 6">Nucleus</location>
    </subcellularLocation>
</comment>
<dbReference type="GO" id="GO:0005634">
    <property type="term" value="C:nucleus"/>
    <property type="evidence" value="ECO:0007669"/>
    <property type="project" value="UniProtKB-SubCell"/>
</dbReference>
<dbReference type="SUPFAM" id="SSF49417">
    <property type="entry name" value="p53-like transcription factors"/>
    <property type="match status" value="1"/>
</dbReference>
<evidence type="ECO:0000256" key="2">
    <source>
        <dbReference type="ARBA" id="ARBA00023015"/>
    </source>
</evidence>
<name>A0A834NT43_VESGE</name>
<keyword evidence="2" id="KW-0805">Transcription regulation</keyword>
<evidence type="ECO:0000256" key="1">
    <source>
        <dbReference type="ARBA" id="ARBA00004123"/>
    </source>
</evidence>
<evidence type="ECO:0000313" key="10">
    <source>
        <dbReference type="Proteomes" id="UP000617340"/>
    </source>
</evidence>
<evidence type="ECO:0000256" key="4">
    <source>
        <dbReference type="ARBA" id="ARBA00023163"/>
    </source>
</evidence>
<feature type="compositionally biased region" description="Basic and acidic residues" evidence="7">
    <location>
        <begin position="397"/>
        <end position="410"/>
    </location>
</feature>
<evidence type="ECO:0000256" key="6">
    <source>
        <dbReference type="PROSITE-ProRule" id="PRU00201"/>
    </source>
</evidence>
<evidence type="ECO:0000259" key="8">
    <source>
        <dbReference type="PROSITE" id="PS50252"/>
    </source>
</evidence>
<accession>A0A834NT43</accession>
<gene>
    <name evidence="9" type="ORF">HZH68_000200</name>
</gene>
<comment type="caution">
    <text evidence="9">The sequence shown here is derived from an EMBL/GenBank/DDBJ whole genome shotgun (WGS) entry which is preliminary data.</text>
</comment>
<dbReference type="GO" id="GO:0045893">
    <property type="term" value="P:positive regulation of DNA-templated transcription"/>
    <property type="evidence" value="ECO:0007669"/>
    <property type="project" value="InterPro"/>
</dbReference>
<dbReference type="Gene3D" id="2.60.40.820">
    <property type="entry name" value="Transcription factor, T-box"/>
    <property type="match status" value="1"/>
</dbReference>
<evidence type="ECO:0000256" key="3">
    <source>
        <dbReference type="ARBA" id="ARBA00023125"/>
    </source>
</evidence>
<dbReference type="Pfam" id="PF00907">
    <property type="entry name" value="T-box"/>
    <property type="match status" value="2"/>
</dbReference>
<dbReference type="GO" id="GO:0000981">
    <property type="term" value="F:DNA-binding transcription factor activity, RNA polymerase II-specific"/>
    <property type="evidence" value="ECO:0007669"/>
    <property type="project" value="TreeGrafter"/>
</dbReference>
<protein>
    <recommendedName>
        <fullName evidence="8">T-box domain-containing protein</fullName>
    </recommendedName>
</protein>
<feature type="compositionally biased region" description="Basic and acidic residues" evidence="7">
    <location>
        <begin position="353"/>
        <end position="366"/>
    </location>
</feature>
<dbReference type="InterPro" id="IPR008967">
    <property type="entry name" value="p53-like_TF_DNA-bd_sf"/>
</dbReference>
<keyword evidence="4" id="KW-0804">Transcription</keyword>
<dbReference type="GO" id="GO:0001708">
    <property type="term" value="P:cell fate specification"/>
    <property type="evidence" value="ECO:0007669"/>
    <property type="project" value="TreeGrafter"/>
</dbReference>
<dbReference type="AlphaFoldDB" id="A0A834NT43"/>
<dbReference type="PROSITE" id="PS01283">
    <property type="entry name" value="TBOX_1"/>
    <property type="match status" value="1"/>
</dbReference>
<feature type="compositionally biased region" description="Low complexity" evidence="7">
    <location>
        <begin position="373"/>
        <end position="387"/>
    </location>
</feature>
<organism evidence="9 10">
    <name type="scientific">Vespula germanica</name>
    <name type="common">German yellow jacket</name>
    <name type="synonym">Paravespula germanica</name>
    <dbReference type="NCBI Taxonomy" id="30212"/>
    <lineage>
        <taxon>Eukaryota</taxon>
        <taxon>Metazoa</taxon>
        <taxon>Ecdysozoa</taxon>
        <taxon>Arthropoda</taxon>
        <taxon>Hexapoda</taxon>
        <taxon>Insecta</taxon>
        <taxon>Pterygota</taxon>
        <taxon>Neoptera</taxon>
        <taxon>Endopterygota</taxon>
        <taxon>Hymenoptera</taxon>
        <taxon>Apocrita</taxon>
        <taxon>Aculeata</taxon>
        <taxon>Vespoidea</taxon>
        <taxon>Vespidae</taxon>
        <taxon>Vespinae</taxon>
        <taxon>Vespula</taxon>
    </lineage>
</organism>
<feature type="region of interest" description="Disordered" evidence="7">
    <location>
        <begin position="341"/>
        <end position="440"/>
    </location>
</feature>
<dbReference type="PANTHER" id="PTHR11267:SF181">
    <property type="entry name" value="OPTOMOTOR-BLIND PROTEIN"/>
    <property type="match status" value="1"/>
</dbReference>
<dbReference type="InterPro" id="IPR018186">
    <property type="entry name" value="TF_T-box_CS"/>
</dbReference>